<gene>
    <name evidence="7" type="ORF">Rhe02_95750</name>
</gene>
<feature type="transmembrane region" description="Helical" evidence="5">
    <location>
        <begin position="217"/>
        <end position="239"/>
    </location>
</feature>
<evidence type="ECO:0000256" key="1">
    <source>
        <dbReference type="ARBA" id="ARBA00004651"/>
    </source>
</evidence>
<evidence type="ECO:0000256" key="3">
    <source>
        <dbReference type="ARBA" id="ARBA00022989"/>
    </source>
</evidence>
<comment type="subcellular location">
    <subcellularLocation>
        <location evidence="1">Cell membrane</location>
        <topology evidence="1">Multi-pass membrane protein</topology>
    </subcellularLocation>
</comment>
<name>A0A8J3QIH6_9ACTN</name>
<evidence type="ECO:0000313" key="8">
    <source>
        <dbReference type="Proteomes" id="UP000612899"/>
    </source>
</evidence>
<feature type="transmembrane region" description="Helical" evidence="5">
    <location>
        <begin position="84"/>
        <end position="102"/>
    </location>
</feature>
<dbReference type="PROSITE" id="PS50850">
    <property type="entry name" value="MFS"/>
    <property type="match status" value="1"/>
</dbReference>
<accession>A0A8J3QIH6</accession>
<feature type="transmembrane region" description="Helical" evidence="5">
    <location>
        <begin position="18"/>
        <end position="42"/>
    </location>
</feature>
<comment type="caution">
    <text evidence="7">The sequence shown here is derived from an EMBL/GenBank/DDBJ whole genome shotgun (WGS) entry which is preliminary data.</text>
</comment>
<evidence type="ECO:0000256" key="2">
    <source>
        <dbReference type="ARBA" id="ARBA00022692"/>
    </source>
</evidence>
<keyword evidence="4 5" id="KW-0472">Membrane</keyword>
<organism evidence="7 8">
    <name type="scientific">Rhizocola hellebori</name>
    <dbReference type="NCBI Taxonomy" id="1392758"/>
    <lineage>
        <taxon>Bacteria</taxon>
        <taxon>Bacillati</taxon>
        <taxon>Actinomycetota</taxon>
        <taxon>Actinomycetes</taxon>
        <taxon>Micromonosporales</taxon>
        <taxon>Micromonosporaceae</taxon>
        <taxon>Rhizocola</taxon>
    </lineage>
</organism>
<feature type="transmembrane region" description="Helical" evidence="5">
    <location>
        <begin position="108"/>
        <end position="129"/>
    </location>
</feature>
<dbReference type="AlphaFoldDB" id="A0A8J3QIH6"/>
<evidence type="ECO:0000256" key="5">
    <source>
        <dbReference type="SAM" id="Phobius"/>
    </source>
</evidence>
<feature type="transmembrane region" description="Helical" evidence="5">
    <location>
        <begin position="306"/>
        <end position="326"/>
    </location>
</feature>
<keyword evidence="3 5" id="KW-1133">Transmembrane helix</keyword>
<feature type="transmembrane region" description="Helical" evidence="5">
    <location>
        <begin position="54"/>
        <end position="72"/>
    </location>
</feature>
<feature type="transmembrane region" description="Helical" evidence="5">
    <location>
        <begin position="338"/>
        <end position="362"/>
    </location>
</feature>
<reference evidence="7" key="1">
    <citation type="submission" date="2021-01" db="EMBL/GenBank/DDBJ databases">
        <title>Whole genome shotgun sequence of Rhizocola hellebori NBRC 109834.</title>
        <authorList>
            <person name="Komaki H."/>
            <person name="Tamura T."/>
        </authorList>
    </citation>
    <scope>NUCLEOTIDE SEQUENCE</scope>
    <source>
        <strain evidence="7">NBRC 109834</strain>
    </source>
</reference>
<dbReference type="Proteomes" id="UP000612899">
    <property type="component" value="Unassembled WGS sequence"/>
</dbReference>
<keyword evidence="2 5" id="KW-0812">Transmembrane</keyword>
<feature type="transmembrane region" description="Helical" evidence="5">
    <location>
        <begin position="368"/>
        <end position="386"/>
    </location>
</feature>
<dbReference type="GO" id="GO:0005886">
    <property type="term" value="C:plasma membrane"/>
    <property type="evidence" value="ECO:0007669"/>
    <property type="project" value="UniProtKB-SubCell"/>
</dbReference>
<dbReference type="SUPFAM" id="SSF103473">
    <property type="entry name" value="MFS general substrate transporter"/>
    <property type="match status" value="1"/>
</dbReference>
<dbReference type="InterPro" id="IPR011701">
    <property type="entry name" value="MFS"/>
</dbReference>
<protein>
    <recommendedName>
        <fullName evidence="6">Major facilitator superfamily (MFS) profile domain-containing protein</fullName>
    </recommendedName>
</protein>
<sequence>MAPTAVADSLAPVRRSRWLVLAAFGLLVACSQILWLTFAPITAQAHEALGVSEAAIGDLAVINPLLFVLLAIPAGRWMDRRYGAALAAGAILTAAGACLRMVDPSSYQWMLIGQVVLSAGQPLVLNASTKVAARYFPPGQRTAAISVASAAQFVGILIAAMTGEPLLSAGGLKLVLGIHAAVAVFAALMVLISLRARPAFASEATATSLKWLRNNPLMWRLAGLLFIGVGVFNALATWLDTILTAIGQPGVAGTLIAVATLAGIAGAAVLPGVAAKRNRRRTMLIATTAVTVLTFSSIALVNNVWFTGFALAVEGFFLLAGLPIALDWSELDAGPTRAATTAGFLMLAGNLGGVVLVLVVQVLIGQPYLALAAMAAIAVPGIFLAARLPGRVPSPNQLAPLQEATAQ</sequence>
<dbReference type="RefSeq" id="WP_203915227.1">
    <property type="nucleotide sequence ID" value="NZ_BONY01000138.1"/>
</dbReference>
<dbReference type="Gene3D" id="1.20.1250.20">
    <property type="entry name" value="MFS general substrate transporter like domains"/>
    <property type="match status" value="2"/>
</dbReference>
<dbReference type="PANTHER" id="PTHR10924:SF6">
    <property type="entry name" value="SOLUTE CARRIER FAMILY 49 MEMBER A3"/>
    <property type="match status" value="1"/>
</dbReference>
<evidence type="ECO:0000259" key="6">
    <source>
        <dbReference type="PROSITE" id="PS50850"/>
    </source>
</evidence>
<feature type="transmembrane region" description="Helical" evidence="5">
    <location>
        <begin position="174"/>
        <end position="196"/>
    </location>
</feature>
<dbReference type="GO" id="GO:0022857">
    <property type="term" value="F:transmembrane transporter activity"/>
    <property type="evidence" value="ECO:0007669"/>
    <property type="project" value="InterPro"/>
</dbReference>
<keyword evidence="8" id="KW-1185">Reference proteome</keyword>
<feature type="domain" description="Major facilitator superfamily (MFS) profile" evidence="6">
    <location>
        <begin position="18"/>
        <end position="393"/>
    </location>
</feature>
<dbReference type="PANTHER" id="PTHR10924">
    <property type="entry name" value="MAJOR FACILITATOR SUPERFAMILY PROTEIN-RELATED"/>
    <property type="match status" value="1"/>
</dbReference>
<dbReference type="Pfam" id="PF07690">
    <property type="entry name" value="MFS_1"/>
    <property type="match status" value="1"/>
</dbReference>
<dbReference type="InterPro" id="IPR049680">
    <property type="entry name" value="FLVCR1-2_SLC49-like"/>
</dbReference>
<dbReference type="InterPro" id="IPR036259">
    <property type="entry name" value="MFS_trans_sf"/>
</dbReference>
<feature type="transmembrane region" description="Helical" evidence="5">
    <location>
        <begin position="251"/>
        <end position="270"/>
    </location>
</feature>
<dbReference type="InterPro" id="IPR020846">
    <property type="entry name" value="MFS_dom"/>
</dbReference>
<evidence type="ECO:0000256" key="4">
    <source>
        <dbReference type="ARBA" id="ARBA00023136"/>
    </source>
</evidence>
<proteinExistence type="predicted"/>
<dbReference type="EMBL" id="BONY01000138">
    <property type="protein sequence ID" value="GIH11508.1"/>
    <property type="molecule type" value="Genomic_DNA"/>
</dbReference>
<evidence type="ECO:0000313" key="7">
    <source>
        <dbReference type="EMBL" id="GIH11508.1"/>
    </source>
</evidence>
<feature type="transmembrane region" description="Helical" evidence="5">
    <location>
        <begin position="141"/>
        <end position="162"/>
    </location>
</feature>